<gene>
    <name evidence="2" type="ORF">EG244_19150</name>
</gene>
<evidence type="ECO:0000256" key="1">
    <source>
        <dbReference type="SAM" id="MobiDB-lite"/>
    </source>
</evidence>
<evidence type="ECO:0000313" key="3">
    <source>
        <dbReference type="Proteomes" id="UP000282125"/>
    </source>
</evidence>
<dbReference type="EMBL" id="RRAZ01000053">
    <property type="protein sequence ID" value="RRH68860.1"/>
    <property type="molecule type" value="Genomic_DNA"/>
</dbReference>
<evidence type="ECO:0008006" key="4">
    <source>
        <dbReference type="Google" id="ProtNLM"/>
    </source>
</evidence>
<dbReference type="OrthoDB" id="8283038at2"/>
<dbReference type="Proteomes" id="UP000282125">
    <property type="component" value="Unassembled WGS sequence"/>
</dbReference>
<evidence type="ECO:0000313" key="2">
    <source>
        <dbReference type="EMBL" id="RRH68860.1"/>
    </source>
</evidence>
<reference evidence="2 3" key="1">
    <citation type="submission" date="2018-11" db="EMBL/GenBank/DDBJ databases">
        <title>Gemmobacter sp. nov., YIM 102744-1 draft genome.</title>
        <authorList>
            <person name="Li G."/>
            <person name="Jiang Y."/>
        </authorList>
    </citation>
    <scope>NUCLEOTIDE SEQUENCE [LARGE SCALE GENOMIC DNA]</scope>
    <source>
        <strain evidence="2 3">YIM 102744-1</strain>
    </source>
</reference>
<proteinExistence type="predicted"/>
<protein>
    <recommendedName>
        <fullName evidence="4">Type I secretion protein</fullName>
    </recommendedName>
</protein>
<organism evidence="2 3">
    <name type="scientific">Falsigemmobacter faecalis</name>
    <dbReference type="NCBI Taxonomy" id="2488730"/>
    <lineage>
        <taxon>Bacteria</taxon>
        <taxon>Pseudomonadati</taxon>
        <taxon>Pseudomonadota</taxon>
        <taxon>Alphaproteobacteria</taxon>
        <taxon>Rhodobacterales</taxon>
        <taxon>Paracoccaceae</taxon>
        <taxon>Falsigemmobacter</taxon>
    </lineage>
</organism>
<comment type="caution">
    <text evidence="2">The sequence shown here is derived from an EMBL/GenBank/DDBJ whole genome shotgun (WGS) entry which is preliminary data.</text>
</comment>
<feature type="region of interest" description="Disordered" evidence="1">
    <location>
        <begin position="262"/>
        <end position="295"/>
    </location>
</feature>
<dbReference type="AlphaFoldDB" id="A0A3P3D382"/>
<feature type="compositionally biased region" description="Acidic residues" evidence="1">
    <location>
        <begin position="262"/>
        <end position="273"/>
    </location>
</feature>
<dbReference type="RefSeq" id="WP_124966763.1">
    <property type="nucleotide sequence ID" value="NZ_RRAZ01000053.1"/>
</dbReference>
<accession>A0A3P3D382</accession>
<keyword evidence="3" id="KW-1185">Reference proteome</keyword>
<name>A0A3P3D382_9RHOB</name>
<sequence length="673" mass="70560">MPADWISQTIAHFIGSMHPGIEGARAREIYDRFQRSEDAPEPGETNPEATLRLAAPHQLQGFDPGITGAVLPDFLSKTEVTIDPVPLLPVDKVRLPRMEQELRDTPAVPPLRLPVPGEPLIPFPAQIATVTWQQLRLNDNDILISGEGPSIFGPSQAAEVFDALREQATALSLPVVAGLPALHLAFLSVEDSLSLTLSVKALEDIPADSGVQSLRHVFVAGAETETLSTEVILSNHTAVGALPLLRELASDSWQEIFGWDEETEEDPAAEEPDPWGGLPAPAGLPPEGHHLSTGGNLASNEAIIVTNGPDATLMVVGGNMIRLDLISQTAVLQTSGSPGGDGSRLINAAQMERGFIATEDLAAAVGPMLPTGQVPSNWHLVRLEGDLTFVNRIEQHIFATDFDHFEAVLTAQSSQIVMGENYLTNLTTIEAFSSHYDIIIIAGDMVSMNLIEQIAVLYDADLLAGWGLAAVEGGGNLLFNSAKISHASMDQALAMTEGMAGGLDALADGGSLAAQALSGMAYFGDAPVSVLYVTGDFIEQNIIRQVTHLGDSDQLALARTEVGSLMSGPGMTVESGGNLLVNAAAIIDLGRDSQIMVAGETYSDAIIYQAGLLDGAAPPAGVLLPPTGDLTAAAVAFLSGAAGEASDSLHEGGQEALAALPPPSPEEMSLFLV</sequence>